<feature type="chain" id="PRO_5013721921" description="Outer membrane protein assembly factor BamE domain-containing protein" evidence="3">
    <location>
        <begin position="22"/>
        <end position="154"/>
    </location>
</feature>
<dbReference type="GO" id="GO:0019867">
    <property type="term" value="C:outer membrane"/>
    <property type="evidence" value="ECO:0007669"/>
    <property type="project" value="InterPro"/>
</dbReference>
<evidence type="ECO:0000256" key="1">
    <source>
        <dbReference type="ARBA" id="ARBA00022729"/>
    </source>
</evidence>
<dbReference type="OrthoDB" id="7203955at2"/>
<sequence length="154" mass="16505">MTGIGLKLRLGLLTVAFGVLSACTAQYSSHGYVPLEEDLQQVVVGVDTRASVEDLIGVPTISGMANESGYYYIESNVRNFAYRAPEEISREVLAISFDSAGVVSNIERYGLEDGMIVPISRRVTDSSAGDISFIRKLFGNIGGFSAEDLVGASR</sequence>
<dbReference type="Gene3D" id="3.30.1450.10">
    <property type="match status" value="1"/>
</dbReference>
<evidence type="ECO:0000256" key="2">
    <source>
        <dbReference type="ARBA" id="ARBA00023136"/>
    </source>
</evidence>
<gene>
    <name evidence="5" type="ORF">P775_09280</name>
</gene>
<keyword evidence="1 3" id="KW-0732">Signal</keyword>
<protein>
    <recommendedName>
        <fullName evidence="4">Outer membrane protein assembly factor BamE domain-containing protein</fullName>
    </recommendedName>
</protein>
<dbReference type="EMBL" id="AWWI01000060">
    <property type="protein sequence ID" value="PIL20708.1"/>
    <property type="molecule type" value="Genomic_DNA"/>
</dbReference>
<evidence type="ECO:0000313" key="5">
    <source>
        <dbReference type="EMBL" id="PIL20708.1"/>
    </source>
</evidence>
<feature type="domain" description="Outer membrane protein assembly factor BamE" evidence="4">
    <location>
        <begin position="31"/>
        <end position="106"/>
    </location>
</feature>
<evidence type="ECO:0000313" key="6">
    <source>
        <dbReference type="Proteomes" id="UP000231259"/>
    </source>
</evidence>
<dbReference type="PROSITE" id="PS51257">
    <property type="entry name" value="PROKAR_LIPOPROTEIN"/>
    <property type="match status" value="1"/>
</dbReference>
<dbReference type="RefSeq" id="WP_099910643.1">
    <property type="nucleotide sequence ID" value="NZ_AWWI01000060.1"/>
</dbReference>
<feature type="signal peptide" evidence="3">
    <location>
        <begin position="1"/>
        <end position="21"/>
    </location>
</feature>
<keyword evidence="6" id="KW-1185">Reference proteome</keyword>
<comment type="caution">
    <text evidence="5">The sequence shown here is derived from an EMBL/GenBank/DDBJ whole genome shotgun (WGS) entry which is preliminary data.</text>
</comment>
<dbReference type="InterPro" id="IPR037873">
    <property type="entry name" value="BamE-like"/>
</dbReference>
<dbReference type="Pfam" id="PF04355">
    <property type="entry name" value="BamE"/>
    <property type="match status" value="1"/>
</dbReference>
<evidence type="ECO:0000259" key="4">
    <source>
        <dbReference type="Pfam" id="PF04355"/>
    </source>
</evidence>
<evidence type="ECO:0000256" key="3">
    <source>
        <dbReference type="SAM" id="SignalP"/>
    </source>
</evidence>
<reference evidence="5 6" key="1">
    <citation type="submission" date="2013-09" db="EMBL/GenBank/DDBJ databases">
        <title>Genome sequencing of Phaeobacter antarcticus sp. nov. SM1211.</title>
        <authorList>
            <person name="Zhang X.-Y."/>
            <person name="Liu C."/>
            <person name="Chen X.-L."/>
            <person name="Xie B.-B."/>
            <person name="Qin Q.-L."/>
            <person name="Rong J.-C."/>
            <person name="Zhang Y.-Z."/>
        </authorList>
    </citation>
    <scope>NUCLEOTIDE SEQUENCE [LARGE SCALE GENOMIC DNA]</scope>
    <source>
        <strain evidence="5 6">SM1211</strain>
    </source>
</reference>
<dbReference type="AlphaFoldDB" id="A0A2G8RI02"/>
<dbReference type="InterPro" id="IPR007450">
    <property type="entry name" value="BamE_dom"/>
</dbReference>
<dbReference type="Proteomes" id="UP000231259">
    <property type="component" value="Unassembled WGS sequence"/>
</dbReference>
<name>A0A2G8RI02_9RHOB</name>
<accession>A0A2G8RI02</accession>
<organism evidence="5 6">
    <name type="scientific">Puniceibacterium antarcticum</name>
    <dbReference type="NCBI Taxonomy" id="1206336"/>
    <lineage>
        <taxon>Bacteria</taxon>
        <taxon>Pseudomonadati</taxon>
        <taxon>Pseudomonadota</taxon>
        <taxon>Alphaproteobacteria</taxon>
        <taxon>Rhodobacterales</taxon>
        <taxon>Paracoccaceae</taxon>
        <taxon>Puniceibacterium</taxon>
    </lineage>
</organism>
<proteinExistence type="predicted"/>
<keyword evidence="2" id="KW-0472">Membrane</keyword>